<dbReference type="PANTHER" id="PTHR43861">
    <property type="entry name" value="TRANS-ACONITATE 2-METHYLTRANSFERASE-RELATED"/>
    <property type="match status" value="1"/>
</dbReference>
<dbReference type="SUPFAM" id="SSF53335">
    <property type="entry name" value="S-adenosyl-L-methionine-dependent methyltransferases"/>
    <property type="match status" value="1"/>
</dbReference>
<dbReference type="PANTHER" id="PTHR43861:SF1">
    <property type="entry name" value="TRANS-ACONITATE 2-METHYLTRANSFERASE"/>
    <property type="match status" value="1"/>
</dbReference>
<dbReference type="Pfam" id="PF13649">
    <property type="entry name" value="Methyltransf_25"/>
    <property type="match status" value="1"/>
</dbReference>
<gene>
    <name evidence="4" type="ORF">PYTT_0980</name>
</gene>
<protein>
    <submittedName>
        <fullName evidence="4">S-adenosyl-l-methionine-dependent methyltransferase</fullName>
    </submittedName>
</protein>
<dbReference type="Gene3D" id="3.40.50.150">
    <property type="entry name" value="Vaccinia Virus protein VP39"/>
    <property type="match status" value="1"/>
</dbReference>
<proteinExistence type="predicted"/>
<feature type="domain" description="Methyltransferase" evidence="3">
    <location>
        <begin position="47"/>
        <end position="141"/>
    </location>
</feature>
<dbReference type="Gene3D" id="6.10.140.280">
    <property type="match status" value="1"/>
</dbReference>
<evidence type="ECO:0000259" key="3">
    <source>
        <dbReference type="Pfam" id="PF13649"/>
    </source>
</evidence>
<keyword evidence="2 4" id="KW-0808">Transferase</keyword>
<dbReference type="GO" id="GO:0008168">
    <property type="term" value="F:methyltransferase activity"/>
    <property type="evidence" value="ECO:0007669"/>
    <property type="project" value="UniProtKB-KW"/>
</dbReference>
<sequence>MNIKAQFDAIAKDYDRQRRQLIPCFDDYYGLALDTLPYPADAPIRTLDIGCGTGLFSALLLARYPQARLTLIDLSDQMLGMARQRFAENGNIRYILGDYTRHDWQDDTFDLVISALSIHHLPAQNKAALYKTVHTLLAPRGIFINADQALSPSPDIETMHSALWKQSVERSGLPPDQIAKAYERILCDDPSTMEEQLQWLRDAGFPHVDCIYKYCHFTVFYARK</sequence>
<dbReference type="EMBL" id="LT629973">
    <property type="protein sequence ID" value="SEH81960.1"/>
    <property type="molecule type" value="Genomic_DNA"/>
</dbReference>
<keyword evidence="5" id="KW-1185">Reference proteome</keyword>
<dbReference type="OrthoDB" id="9791837at2"/>
<accession>A0A1C7PDW5</accession>
<dbReference type="RefSeq" id="WP_067773060.1">
    <property type="nucleotide sequence ID" value="NZ_LIGX01000007.1"/>
</dbReference>
<evidence type="ECO:0000256" key="2">
    <source>
        <dbReference type="ARBA" id="ARBA00022679"/>
    </source>
</evidence>
<dbReference type="Proteomes" id="UP000176204">
    <property type="component" value="Chromosome I"/>
</dbReference>
<reference evidence="5" key="1">
    <citation type="submission" date="2016-09" db="EMBL/GenBank/DDBJ databases">
        <authorList>
            <person name="Koehorst J."/>
        </authorList>
    </citation>
    <scope>NUCLEOTIDE SEQUENCE [LARGE SCALE GENOMIC DNA]</scope>
</reference>
<dbReference type="KEGG" id="agl:PYTT_0980"/>
<dbReference type="CDD" id="cd02440">
    <property type="entry name" value="AdoMet_MTases"/>
    <property type="match status" value="1"/>
</dbReference>
<dbReference type="STRING" id="1679444.PYTT_0980"/>
<dbReference type="InterPro" id="IPR029063">
    <property type="entry name" value="SAM-dependent_MTases_sf"/>
</dbReference>
<organism evidence="4 5">
    <name type="scientific">Akkermansia glycaniphila</name>
    <dbReference type="NCBI Taxonomy" id="1679444"/>
    <lineage>
        <taxon>Bacteria</taxon>
        <taxon>Pseudomonadati</taxon>
        <taxon>Verrucomicrobiota</taxon>
        <taxon>Verrucomicrobiia</taxon>
        <taxon>Verrucomicrobiales</taxon>
        <taxon>Akkermansiaceae</taxon>
        <taxon>Akkermansia</taxon>
    </lineage>
</organism>
<evidence type="ECO:0000313" key="5">
    <source>
        <dbReference type="Proteomes" id="UP000176204"/>
    </source>
</evidence>
<dbReference type="InterPro" id="IPR041698">
    <property type="entry name" value="Methyltransf_25"/>
</dbReference>
<name>A0A1C7PDW5_9BACT</name>
<dbReference type="AlphaFoldDB" id="A0A1C7PDW5"/>
<keyword evidence="1 4" id="KW-0489">Methyltransferase</keyword>
<evidence type="ECO:0000256" key="1">
    <source>
        <dbReference type="ARBA" id="ARBA00022603"/>
    </source>
</evidence>
<dbReference type="GO" id="GO:0032259">
    <property type="term" value="P:methylation"/>
    <property type="evidence" value="ECO:0007669"/>
    <property type="project" value="UniProtKB-KW"/>
</dbReference>
<evidence type="ECO:0000313" key="4">
    <source>
        <dbReference type="EMBL" id="SEH81960.1"/>
    </source>
</evidence>